<keyword evidence="1" id="KW-1133">Transmembrane helix</keyword>
<evidence type="ECO:0000313" key="2">
    <source>
        <dbReference type="EMBL" id="GFT44302.1"/>
    </source>
</evidence>
<feature type="transmembrane region" description="Helical" evidence="1">
    <location>
        <begin position="60"/>
        <end position="77"/>
    </location>
</feature>
<dbReference type="Proteomes" id="UP000887013">
    <property type="component" value="Unassembled WGS sequence"/>
</dbReference>
<keyword evidence="3" id="KW-1185">Reference proteome</keyword>
<keyword evidence="1" id="KW-0472">Membrane</keyword>
<comment type="caution">
    <text evidence="2">The sequence shown here is derived from an EMBL/GenBank/DDBJ whole genome shotgun (WGS) entry which is preliminary data.</text>
</comment>
<dbReference type="OrthoDB" id="10495381at2759"/>
<organism evidence="2 3">
    <name type="scientific">Nephila pilipes</name>
    <name type="common">Giant wood spider</name>
    <name type="synonym">Nephila maculata</name>
    <dbReference type="NCBI Taxonomy" id="299642"/>
    <lineage>
        <taxon>Eukaryota</taxon>
        <taxon>Metazoa</taxon>
        <taxon>Ecdysozoa</taxon>
        <taxon>Arthropoda</taxon>
        <taxon>Chelicerata</taxon>
        <taxon>Arachnida</taxon>
        <taxon>Araneae</taxon>
        <taxon>Araneomorphae</taxon>
        <taxon>Entelegynae</taxon>
        <taxon>Araneoidea</taxon>
        <taxon>Nephilidae</taxon>
        <taxon>Nephila</taxon>
    </lineage>
</organism>
<keyword evidence="1" id="KW-0812">Transmembrane</keyword>
<proteinExistence type="predicted"/>
<dbReference type="AlphaFoldDB" id="A0A8X6P0L7"/>
<protein>
    <submittedName>
        <fullName evidence="2">Uncharacterized protein</fullName>
    </submittedName>
</protein>
<sequence>MTSTRSDGAIPLLQADGPQPFKETIFPDRFCFTYRGGKKQKRVSHHIQMFEAIIPKSREFTAFFLFYIAIISTSLGHRRGWMLHHLPGADVSGVSNPSVP</sequence>
<evidence type="ECO:0000313" key="3">
    <source>
        <dbReference type="Proteomes" id="UP000887013"/>
    </source>
</evidence>
<gene>
    <name evidence="2" type="ORF">NPIL_45531</name>
</gene>
<dbReference type="EMBL" id="BMAW01110668">
    <property type="protein sequence ID" value="GFT44302.1"/>
    <property type="molecule type" value="Genomic_DNA"/>
</dbReference>
<evidence type="ECO:0000256" key="1">
    <source>
        <dbReference type="SAM" id="Phobius"/>
    </source>
</evidence>
<reference evidence="2" key="1">
    <citation type="submission" date="2020-08" db="EMBL/GenBank/DDBJ databases">
        <title>Multicomponent nature underlies the extraordinary mechanical properties of spider dragline silk.</title>
        <authorList>
            <person name="Kono N."/>
            <person name="Nakamura H."/>
            <person name="Mori M."/>
            <person name="Yoshida Y."/>
            <person name="Ohtoshi R."/>
            <person name="Malay A.D."/>
            <person name="Moran D.A.P."/>
            <person name="Tomita M."/>
            <person name="Numata K."/>
            <person name="Arakawa K."/>
        </authorList>
    </citation>
    <scope>NUCLEOTIDE SEQUENCE</scope>
</reference>
<name>A0A8X6P0L7_NEPPI</name>
<accession>A0A8X6P0L7</accession>